<gene>
    <name evidence="1" type="ORF">C8E99_2708</name>
</gene>
<comment type="caution">
    <text evidence="1">The sequence shown here is derived from an EMBL/GenBank/DDBJ whole genome shotgun (WGS) entry which is preliminary data.</text>
</comment>
<sequence length="153" mass="15881">MTVPNGGTPVVHGLVGGTLPLPVIDPDVLCSAVGTTLDVLFGDEQQLRLLEAAVAQLYQVVEELRLVGTGTRGVAESVHSLSALDWRSPAGTAFLDRSDRLRGRAADLAELAEESAALARVAIDELHGRIGQLRASINTAKATVASAATLGMC</sequence>
<reference evidence="1 2" key="1">
    <citation type="submission" date="2018-07" db="EMBL/GenBank/DDBJ databases">
        <title>Sequencing the genomes of 1000 actinobacteria strains.</title>
        <authorList>
            <person name="Klenk H.-P."/>
        </authorList>
    </citation>
    <scope>NUCLEOTIDE SEQUENCE [LARGE SCALE GENOMIC DNA]</scope>
    <source>
        <strain evidence="1 2">DSM 14442</strain>
    </source>
</reference>
<accession>A0A3D9LFA4</accession>
<dbReference type="EMBL" id="QREH01000001">
    <property type="protein sequence ID" value="REE04852.1"/>
    <property type="molecule type" value="Genomic_DNA"/>
</dbReference>
<dbReference type="RefSeq" id="WP_147301239.1">
    <property type="nucleotide sequence ID" value="NZ_QREH01000001.1"/>
</dbReference>
<name>A0A3D9LFA4_9MICC</name>
<protein>
    <submittedName>
        <fullName evidence="1">Uncharacterized protein</fullName>
    </submittedName>
</protein>
<proteinExistence type="predicted"/>
<dbReference type="AlphaFoldDB" id="A0A3D9LFA4"/>
<evidence type="ECO:0000313" key="2">
    <source>
        <dbReference type="Proteomes" id="UP000256727"/>
    </source>
</evidence>
<organism evidence="1 2">
    <name type="scientific">Citricoccus muralis</name>
    <dbReference type="NCBI Taxonomy" id="169134"/>
    <lineage>
        <taxon>Bacteria</taxon>
        <taxon>Bacillati</taxon>
        <taxon>Actinomycetota</taxon>
        <taxon>Actinomycetes</taxon>
        <taxon>Micrococcales</taxon>
        <taxon>Micrococcaceae</taxon>
        <taxon>Citricoccus</taxon>
    </lineage>
</organism>
<dbReference type="OrthoDB" id="9887575at2"/>
<dbReference type="Proteomes" id="UP000256727">
    <property type="component" value="Unassembled WGS sequence"/>
</dbReference>
<keyword evidence="2" id="KW-1185">Reference proteome</keyword>
<evidence type="ECO:0000313" key="1">
    <source>
        <dbReference type="EMBL" id="REE04852.1"/>
    </source>
</evidence>